<evidence type="ECO:0000259" key="5">
    <source>
        <dbReference type="Pfam" id="PF13407"/>
    </source>
</evidence>
<evidence type="ECO:0000313" key="6">
    <source>
        <dbReference type="EMBL" id="MCH4564235.1"/>
    </source>
</evidence>
<dbReference type="InterPro" id="IPR028082">
    <property type="entry name" value="Peripla_BP_I"/>
</dbReference>
<feature type="signal peptide" evidence="4">
    <location>
        <begin position="1"/>
        <end position="21"/>
    </location>
</feature>
<protein>
    <submittedName>
        <fullName evidence="6">Sugar ABC transporter substrate-binding protein</fullName>
    </submittedName>
</protein>
<dbReference type="CDD" id="cd06301">
    <property type="entry name" value="PBP1_rhizopine_binding-like"/>
    <property type="match status" value="1"/>
</dbReference>
<dbReference type="SUPFAM" id="SSF53822">
    <property type="entry name" value="Periplasmic binding protein-like I"/>
    <property type="match status" value="1"/>
</dbReference>
<dbReference type="PANTHER" id="PTHR46847">
    <property type="entry name" value="D-ALLOSE-BINDING PERIPLASMIC PROTEIN-RELATED"/>
    <property type="match status" value="1"/>
</dbReference>
<dbReference type="Proteomes" id="UP001202117">
    <property type="component" value="Unassembled WGS sequence"/>
</dbReference>
<sequence>MMKRLLLGAAIFATCTSSAMAQSIGVSVAWFDDNFLTTMRNAMEAEAQAQGYDIQFLDAQGDIGRQISQTQSLAAKDVDAIIINPVDTAATGSMTEVAVENGIPLVYVNRQPEGNDLDHDGVVFVGSDQKISGEMQMKALAEKLGGEGKVAIMLGELSSGATHQRTDGVKEVAAEYPGIEIVEEQPADYQRTEAIDLMTNWIVGGQQIDAVAANNDEMAIGALNAMRQLGISPQDILVGGIDATRDALDSMQRGELAVTVFQDPVGQGGGAVKAAIALAEGKEVDNITLVPFELVTPETLEEFLADK</sequence>
<organism evidence="6 7">
    <name type="scientific">Halomonas flagellata</name>
    <dbReference type="NCBI Taxonomy" id="2920385"/>
    <lineage>
        <taxon>Bacteria</taxon>
        <taxon>Pseudomonadati</taxon>
        <taxon>Pseudomonadota</taxon>
        <taxon>Gammaproteobacteria</taxon>
        <taxon>Oceanospirillales</taxon>
        <taxon>Halomonadaceae</taxon>
        <taxon>Halomonas</taxon>
    </lineage>
</organism>
<name>A0ABS9RWN5_9GAMM</name>
<dbReference type="InterPro" id="IPR025997">
    <property type="entry name" value="SBP_2_dom"/>
</dbReference>
<feature type="chain" id="PRO_5046190891" evidence="4">
    <location>
        <begin position="22"/>
        <end position="307"/>
    </location>
</feature>
<evidence type="ECO:0000256" key="4">
    <source>
        <dbReference type="SAM" id="SignalP"/>
    </source>
</evidence>
<feature type="domain" description="Periplasmic binding protein" evidence="5">
    <location>
        <begin position="24"/>
        <end position="283"/>
    </location>
</feature>
<keyword evidence="7" id="KW-1185">Reference proteome</keyword>
<reference evidence="6 7" key="1">
    <citation type="submission" date="2022-02" db="EMBL/GenBank/DDBJ databases">
        <title>Halomonas fukangensis sp. nov., a halophilic bacterium isolated from a bulk soil of Kalidium foliatum at Fukang.</title>
        <authorList>
            <person name="Huang Y."/>
        </authorList>
    </citation>
    <scope>NUCLEOTIDE SEQUENCE [LARGE SCALE GENOMIC DNA]</scope>
    <source>
        <strain evidence="6 7">EGI 63088</strain>
    </source>
</reference>
<evidence type="ECO:0000256" key="1">
    <source>
        <dbReference type="ARBA" id="ARBA00004196"/>
    </source>
</evidence>
<dbReference type="Gene3D" id="3.40.50.2300">
    <property type="match status" value="2"/>
</dbReference>
<comment type="similarity">
    <text evidence="2">Belongs to the bacterial solute-binding protein 2 family.</text>
</comment>
<keyword evidence="3 4" id="KW-0732">Signal</keyword>
<evidence type="ECO:0000256" key="2">
    <source>
        <dbReference type="ARBA" id="ARBA00007639"/>
    </source>
</evidence>
<proteinExistence type="inferred from homology"/>
<dbReference type="Pfam" id="PF13407">
    <property type="entry name" value="Peripla_BP_4"/>
    <property type="match status" value="1"/>
</dbReference>
<comment type="caution">
    <text evidence="6">The sequence shown here is derived from an EMBL/GenBank/DDBJ whole genome shotgun (WGS) entry which is preliminary data.</text>
</comment>
<comment type="subcellular location">
    <subcellularLocation>
        <location evidence="1">Cell envelope</location>
    </subcellularLocation>
</comment>
<evidence type="ECO:0000256" key="3">
    <source>
        <dbReference type="ARBA" id="ARBA00022729"/>
    </source>
</evidence>
<dbReference type="EMBL" id="JAKVPY010000017">
    <property type="protein sequence ID" value="MCH4564235.1"/>
    <property type="molecule type" value="Genomic_DNA"/>
</dbReference>
<accession>A0ABS9RWN5</accession>
<gene>
    <name evidence="6" type="ORF">MKP05_14060</name>
</gene>
<evidence type="ECO:0000313" key="7">
    <source>
        <dbReference type="Proteomes" id="UP001202117"/>
    </source>
</evidence>
<dbReference type="PANTHER" id="PTHR46847:SF1">
    <property type="entry name" value="D-ALLOSE-BINDING PERIPLASMIC PROTEIN-RELATED"/>
    <property type="match status" value="1"/>
</dbReference>